<name>A0ABP0GWY8_CLALP</name>
<keyword evidence="4" id="KW-0274">FAD</keyword>
<dbReference type="EMBL" id="CAWYQH010000141">
    <property type="protein sequence ID" value="CAK8694785.1"/>
    <property type="molecule type" value="Genomic_DNA"/>
</dbReference>
<feature type="domain" description="FAD dependent oxidoreductase" evidence="6">
    <location>
        <begin position="7"/>
        <end position="360"/>
    </location>
</feature>
<comment type="cofactor">
    <cofactor evidence="1">
        <name>FAD</name>
        <dbReference type="ChEBI" id="CHEBI:57692"/>
    </cofactor>
</comment>
<evidence type="ECO:0000256" key="4">
    <source>
        <dbReference type="ARBA" id="ARBA00022827"/>
    </source>
</evidence>
<dbReference type="PANTHER" id="PTHR10961">
    <property type="entry name" value="PEROXISOMAL SARCOSINE OXIDASE"/>
    <property type="match status" value="1"/>
</dbReference>
<evidence type="ECO:0000256" key="3">
    <source>
        <dbReference type="ARBA" id="ARBA00022630"/>
    </source>
</evidence>
<dbReference type="NCBIfam" id="NF008425">
    <property type="entry name" value="PRK11259.1"/>
    <property type="match status" value="1"/>
</dbReference>
<reference evidence="7 8" key="1">
    <citation type="submission" date="2024-02" db="EMBL/GenBank/DDBJ databases">
        <authorList>
            <person name="Daric V."/>
            <person name="Darras S."/>
        </authorList>
    </citation>
    <scope>NUCLEOTIDE SEQUENCE [LARGE SCALE GENOMIC DNA]</scope>
</reference>
<evidence type="ECO:0000313" key="8">
    <source>
        <dbReference type="Proteomes" id="UP001642483"/>
    </source>
</evidence>
<protein>
    <recommendedName>
        <fullName evidence="6">FAD dependent oxidoreductase domain-containing protein</fullName>
    </recommendedName>
</protein>
<keyword evidence="3" id="KW-0285">Flavoprotein</keyword>
<dbReference type="SUPFAM" id="SSF51905">
    <property type="entry name" value="FAD/NAD(P)-binding domain"/>
    <property type="match status" value="1"/>
</dbReference>
<dbReference type="PANTHER" id="PTHR10961:SF46">
    <property type="entry name" value="PEROXISOMAL SARCOSINE OXIDASE"/>
    <property type="match status" value="1"/>
</dbReference>
<keyword evidence="8" id="KW-1185">Reference proteome</keyword>
<evidence type="ECO:0000313" key="7">
    <source>
        <dbReference type="EMBL" id="CAK8694785.1"/>
    </source>
</evidence>
<dbReference type="InterPro" id="IPR036188">
    <property type="entry name" value="FAD/NAD-bd_sf"/>
</dbReference>
<dbReference type="InterPro" id="IPR006076">
    <property type="entry name" value="FAD-dep_OxRdtase"/>
</dbReference>
<proteinExistence type="inferred from homology"/>
<evidence type="ECO:0000256" key="5">
    <source>
        <dbReference type="ARBA" id="ARBA00023002"/>
    </source>
</evidence>
<dbReference type="Proteomes" id="UP001642483">
    <property type="component" value="Unassembled WGS sequence"/>
</dbReference>
<dbReference type="Gene3D" id="3.50.50.60">
    <property type="entry name" value="FAD/NAD(P)-binding domain"/>
    <property type="match status" value="1"/>
</dbReference>
<organism evidence="7 8">
    <name type="scientific">Clavelina lepadiformis</name>
    <name type="common">Light-bulb sea squirt</name>
    <name type="synonym">Ascidia lepadiformis</name>
    <dbReference type="NCBI Taxonomy" id="159417"/>
    <lineage>
        <taxon>Eukaryota</taxon>
        <taxon>Metazoa</taxon>
        <taxon>Chordata</taxon>
        <taxon>Tunicata</taxon>
        <taxon>Ascidiacea</taxon>
        <taxon>Aplousobranchia</taxon>
        <taxon>Clavelinidae</taxon>
        <taxon>Clavelina</taxon>
    </lineage>
</organism>
<dbReference type="InterPro" id="IPR045170">
    <property type="entry name" value="MTOX"/>
</dbReference>
<comment type="caution">
    <text evidence="7">The sequence shown here is derived from an EMBL/GenBank/DDBJ whole genome shotgun (WGS) entry which is preliminary data.</text>
</comment>
<dbReference type="SUPFAM" id="SSF54373">
    <property type="entry name" value="FAD-linked reductases, C-terminal domain"/>
    <property type="match status" value="1"/>
</dbReference>
<evidence type="ECO:0000256" key="1">
    <source>
        <dbReference type="ARBA" id="ARBA00001974"/>
    </source>
</evidence>
<dbReference type="Gene3D" id="3.30.9.10">
    <property type="entry name" value="D-Amino Acid Oxidase, subunit A, domain 2"/>
    <property type="match status" value="1"/>
</dbReference>
<sequence>MTNKFYDVIVCGGGIQGLWTTHYLAERNKNVLLLEQFPVPHTRGSSHGPSRITRYSYIDRHYAMMMPEAFKRWNELEMKTSSKLFLNSGVLSLLTEEDAQPMLKCLSDLSISYEIFQPSEIKQRFPGLIVNNNFIGIYEKSGGILKADQCIKSLQESILSFGGKIHDGEKVIKITPVSKGEVVVTTNKGSYRSKSMVLTCGPWTQKVLTGLDLNIPITPTRICVAYWKAKNPVLYQANKKFPALIFYEKDHIYSTPIMEYPDLMKVCCHTGPIIDPDQRDCYDSASFDLSMKVLKSSIKKHFPNLIPEPAVLETCIYSVTPDKDCILDCHPQHKNIIVGAGFSGSGFKISPVVGRILGQLALHEEVQDEIGTFSLQRFKAISHL</sequence>
<accession>A0ABP0GWY8</accession>
<gene>
    <name evidence="7" type="ORF">CVLEPA_LOCUS28124</name>
</gene>
<comment type="similarity">
    <text evidence="2">Belongs to the MSOX/MTOX family.</text>
</comment>
<evidence type="ECO:0000256" key="2">
    <source>
        <dbReference type="ARBA" id="ARBA00010989"/>
    </source>
</evidence>
<keyword evidence="5" id="KW-0560">Oxidoreductase</keyword>
<evidence type="ECO:0000259" key="6">
    <source>
        <dbReference type="Pfam" id="PF01266"/>
    </source>
</evidence>
<dbReference type="Pfam" id="PF01266">
    <property type="entry name" value="DAO"/>
    <property type="match status" value="1"/>
</dbReference>